<evidence type="ECO:0000313" key="1">
    <source>
        <dbReference type="EMBL" id="ACO64300.1"/>
    </source>
</evidence>
<dbReference type="InterPro" id="IPR029021">
    <property type="entry name" value="Prot-tyrosine_phosphatase-like"/>
</dbReference>
<dbReference type="AlphaFoldDB" id="C1E9A3"/>
<reference evidence="1 2" key="1">
    <citation type="journal article" date="2009" name="Science">
        <title>Green evolution and dynamic adaptations revealed by genomes of the marine picoeukaryotes Micromonas.</title>
        <authorList>
            <person name="Worden A.Z."/>
            <person name="Lee J.H."/>
            <person name="Mock T."/>
            <person name="Rouze P."/>
            <person name="Simmons M.P."/>
            <person name="Aerts A.L."/>
            <person name="Allen A.E."/>
            <person name="Cuvelier M.L."/>
            <person name="Derelle E."/>
            <person name="Everett M.V."/>
            <person name="Foulon E."/>
            <person name="Grimwood J."/>
            <person name="Gundlach H."/>
            <person name="Henrissat B."/>
            <person name="Napoli C."/>
            <person name="McDonald S.M."/>
            <person name="Parker M.S."/>
            <person name="Rombauts S."/>
            <person name="Salamov A."/>
            <person name="Von Dassow P."/>
            <person name="Badger J.H."/>
            <person name="Coutinho P.M."/>
            <person name="Demir E."/>
            <person name="Dubchak I."/>
            <person name="Gentemann C."/>
            <person name="Eikrem W."/>
            <person name="Gready J.E."/>
            <person name="John U."/>
            <person name="Lanier W."/>
            <person name="Lindquist E.A."/>
            <person name="Lucas S."/>
            <person name="Mayer K.F."/>
            <person name="Moreau H."/>
            <person name="Not F."/>
            <person name="Otillar R."/>
            <person name="Panaud O."/>
            <person name="Pangilinan J."/>
            <person name="Paulsen I."/>
            <person name="Piegu B."/>
            <person name="Poliakov A."/>
            <person name="Robbens S."/>
            <person name="Schmutz J."/>
            <person name="Toulza E."/>
            <person name="Wyss T."/>
            <person name="Zelensky A."/>
            <person name="Zhou K."/>
            <person name="Armbrust E.V."/>
            <person name="Bhattacharya D."/>
            <person name="Goodenough U.W."/>
            <person name="Van de Peer Y."/>
            <person name="Grigoriev I.V."/>
        </authorList>
    </citation>
    <scope>NUCLEOTIDE SEQUENCE [LARGE SCALE GENOMIC DNA]</scope>
    <source>
        <strain evidence="2">RCC299 / NOUM17</strain>
    </source>
</reference>
<proteinExistence type="predicted"/>
<name>C1E9A3_MICCC</name>
<protein>
    <submittedName>
        <fullName evidence="1">Uncharacterized protein</fullName>
    </submittedName>
</protein>
<keyword evidence="2" id="KW-1185">Reference proteome</keyword>
<dbReference type="RefSeq" id="XP_002503042.1">
    <property type="nucleotide sequence ID" value="XM_002502996.1"/>
</dbReference>
<gene>
    <name evidence="1" type="ORF">MICPUN_59661</name>
</gene>
<accession>C1E9A3</accession>
<dbReference type="Proteomes" id="UP000002009">
    <property type="component" value="Chromosome 6"/>
</dbReference>
<sequence length="182" mass="18801">MVRLDELDETVAPAQLQLHASPVTAVPGLWLASRDACATPAAAAQLESAGVSSILVFGPTGRWVDDDVFGGDGRVHVYARATNGALITNLKDACDFLARALPGGVACVSDERGDDGDASGGGDGEPGAAFVCAAYMIVAKGMGAQEAADAVETSRPGCGLRAHDEFMKNLRFLQRNGIPDWA</sequence>
<dbReference type="EMBL" id="CP001327">
    <property type="protein sequence ID" value="ACO64300.1"/>
    <property type="molecule type" value="Genomic_DNA"/>
</dbReference>
<dbReference type="OMA" id="CAAYMIV"/>
<dbReference type="InParanoid" id="C1E9A3"/>
<dbReference type="OrthoDB" id="10626154at2759"/>
<organism evidence="1 2">
    <name type="scientific">Micromonas commoda (strain RCC299 / NOUM17 / CCMP2709)</name>
    <name type="common">Picoplanktonic green alga</name>
    <dbReference type="NCBI Taxonomy" id="296587"/>
    <lineage>
        <taxon>Eukaryota</taxon>
        <taxon>Viridiplantae</taxon>
        <taxon>Chlorophyta</taxon>
        <taxon>Mamiellophyceae</taxon>
        <taxon>Mamiellales</taxon>
        <taxon>Mamiellaceae</taxon>
        <taxon>Micromonas</taxon>
    </lineage>
</organism>
<evidence type="ECO:0000313" key="2">
    <source>
        <dbReference type="Proteomes" id="UP000002009"/>
    </source>
</evidence>
<dbReference type="GeneID" id="8244674"/>
<dbReference type="Gene3D" id="3.90.190.10">
    <property type="entry name" value="Protein tyrosine phosphatase superfamily"/>
    <property type="match status" value="1"/>
</dbReference>
<dbReference type="KEGG" id="mis:MICPUN_59661"/>